<dbReference type="PROSITE" id="PS50096">
    <property type="entry name" value="IQ"/>
    <property type="match status" value="2"/>
</dbReference>
<evidence type="ECO:0000313" key="4">
    <source>
        <dbReference type="Proteomes" id="UP000481153"/>
    </source>
</evidence>
<feature type="coiled-coil region" evidence="1">
    <location>
        <begin position="616"/>
        <end position="689"/>
    </location>
</feature>
<dbReference type="SMART" id="SM00015">
    <property type="entry name" value="IQ"/>
    <property type="match status" value="2"/>
</dbReference>
<dbReference type="Proteomes" id="UP000481153">
    <property type="component" value="Unassembled WGS sequence"/>
</dbReference>
<feature type="coiled-coil region" evidence="1">
    <location>
        <begin position="412"/>
        <end position="490"/>
    </location>
</feature>
<sequence>MSWDFSLQRFRQGSYTQCHVLQLIGVFFLLTKFRQTVSPLFEGRPLGPFMHFVDVRDELEDVSSTRPLKTTKRQRSKQHLVPGKLLAAGDQELRRQRAPIAGHAVIRHEPVDYLALRRTELSKRALLRNREAVVQEILSPTTRVKRRAPDSKSTQLLDRIAALEHSEPSFLRHEPNVVAWQPVATDSIESQHLASLTLQMHKLKQAQVEAVQAQDRQEDKVRGALNEVRNAVSSMYTFTPTFRIWSRTKTKSALELWQRYVVWHREEEARLIKLTHFAVRIQHAFRCRRGRLLGFIERAAIRQAKWAGATRLQCWIRGVFAREEAQRLRESVIATRLQRVWRGRVGRRRVKNRLRDILRTRLRYLSPTGSLHRLRDIAMYDEMMREMLERMLGLVEEVEVSFDGIAFATSDNSKAELKISEWYNAIRELEALIEARQVEIQQAKRHFEAQRALRLAAVRIADAKDKADALEKACERVHRANELIAMYREDCEAHERVRTEKANHVDAAYREALRVRRAEKDACMAMQREEMETRHIVAELRWREADRRLRMGEVDKVEWHRQMEEEAAAERMKEWITLMMNKQAAMINLQEEQKIKRAQHWKIKTEEEYAGLYDRMEARRLEKERQKAIKKQLKRQRQQEEHERFAALERTRLERLAELHKQEIERYQMENEDKLLRALMSEAKKAEEAKLWETIRIEANKAKPDPMMLEADVVAERQQIERERQNCIMMAFEEKRMRMYMAQVAKEMYLKECKDRKHRFDAERKAEAKANNAMQAEEAYERGRLKKLADKAVFEETLKRMQAADEAFKAKQAEKLFEARCRKLMHDEEMRLHRLYTEVLHRERLRERKERHLMHNDELYMRHILDERERLRLRRLEKTHRVEMAVEDVRSHQWHALEKDGTQIALAIWSARELKALSADVVHYPTMLRLNVVLLAQLTGRQVDPPWKGVQWVPPEAPTTNKTVTTRAQELWDRIRNKYLKRTIAANEARRGAQELEAGYLIQAQRTLRMAFRDEYKGARLVRNIAKCYIKLYEAYLNTNDLRMGVVWYLKASDRLECQGSPSFLDEMAHALYLIGRFQYAAEVLGRIIFSFPTYANMATVIFRSATLMWHLGLYEQSTEYLLHLLESPPPPWNDLDIMFFIARLYILDDNKSHAAFAYDDALRRYRLHGNRFDYPSWKSWASDAAVWRHFGAKALAAGEYLIAKDMYQQAIKRRHEEVYFAHRQKERELDWFFLAQCQVMLHENVSANATMVHWLESKHYVYRVLERLQEWPSEKWKSIGVEPIMLRNQETGGKRSAEKTNETPIMKKKRKQLGKLRKKRIRRQRRRIKYTTTAELQNWVQLEDLNSGKIFFFNEKTFDVTWTRPT</sequence>
<dbReference type="VEuPathDB" id="FungiDB:AeMF1_021511"/>
<keyword evidence="1" id="KW-0175">Coiled coil</keyword>
<dbReference type="PROSITE" id="PS50020">
    <property type="entry name" value="WW_DOMAIN_2"/>
    <property type="match status" value="1"/>
</dbReference>
<gene>
    <name evidence="3" type="ORF">Ae201684_016953</name>
</gene>
<reference evidence="3 4" key="1">
    <citation type="submission" date="2019-07" db="EMBL/GenBank/DDBJ databases">
        <title>Genomics analysis of Aphanomyces spp. identifies a new class of oomycete effector associated with host adaptation.</title>
        <authorList>
            <person name="Gaulin E."/>
        </authorList>
    </citation>
    <scope>NUCLEOTIDE SEQUENCE [LARGE SCALE GENOMIC DNA]</scope>
    <source>
        <strain evidence="3 4">ATCC 201684</strain>
    </source>
</reference>
<dbReference type="InterPro" id="IPR001202">
    <property type="entry name" value="WW_dom"/>
</dbReference>
<dbReference type="InterPro" id="IPR011990">
    <property type="entry name" value="TPR-like_helical_dom_sf"/>
</dbReference>
<evidence type="ECO:0000313" key="3">
    <source>
        <dbReference type="EMBL" id="KAF0724288.1"/>
    </source>
</evidence>
<evidence type="ECO:0000259" key="2">
    <source>
        <dbReference type="PROSITE" id="PS50020"/>
    </source>
</evidence>
<name>A0A6G0WCC3_9STRA</name>
<evidence type="ECO:0000256" key="1">
    <source>
        <dbReference type="SAM" id="Coils"/>
    </source>
</evidence>
<proteinExistence type="predicted"/>
<protein>
    <recommendedName>
        <fullName evidence="2">WW domain-containing protein</fullName>
    </recommendedName>
</protein>
<keyword evidence="4" id="KW-1185">Reference proteome</keyword>
<dbReference type="EMBL" id="VJMJ01000273">
    <property type="protein sequence ID" value="KAF0724288.1"/>
    <property type="molecule type" value="Genomic_DNA"/>
</dbReference>
<accession>A0A6G0WCC3</accession>
<dbReference type="SUPFAM" id="SSF48452">
    <property type="entry name" value="TPR-like"/>
    <property type="match status" value="1"/>
</dbReference>
<organism evidence="3 4">
    <name type="scientific">Aphanomyces euteiches</name>
    <dbReference type="NCBI Taxonomy" id="100861"/>
    <lineage>
        <taxon>Eukaryota</taxon>
        <taxon>Sar</taxon>
        <taxon>Stramenopiles</taxon>
        <taxon>Oomycota</taxon>
        <taxon>Saprolegniomycetes</taxon>
        <taxon>Saprolegniales</taxon>
        <taxon>Verrucalvaceae</taxon>
        <taxon>Aphanomyces</taxon>
    </lineage>
</organism>
<feature type="domain" description="WW" evidence="2">
    <location>
        <begin position="1340"/>
        <end position="1367"/>
    </location>
</feature>
<comment type="caution">
    <text evidence="3">The sequence shown here is derived from an EMBL/GenBank/DDBJ whole genome shotgun (WGS) entry which is preliminary data.</text>
</comment>
<dbReference type="InterPro" id="IPR000048">
    <property type="entry name" value="IQ_motif_EF-hand-BS"/>
</dbReference>